<keyword evidence="3" id="KW-1185">Reference proteome</keyword>
<dbReference type="AlphaFoldDB" id="A0A392RRU0"/>
<evidence type="ECO:0000313" key="2">
    <source>
        <dbReference type="EMBL" id="MCI38887.1"/>
    </source>
</evidence>
<feature type="region of interest" description="Disordered" evidence="1">
    <location>
        <begin position="1"/>
        <end position="21"/>
    </location>
</feature>
<name>A0A392RRU0_9FABA</name>
<dbReference type="EMBL" id="LXQA010261055">
    <property type="protein sequence ID" value="MCI38887.1"/>
    <property type="molecule type" value="Genomic_DNA"/>
</dbReference>
<evidence type="ECO:0000313" key="3">
    <source>
        <dbReference type="Proteomes" id="UP000265520"/>
    </source>
</evidence>
<reference evidence="2 3" key="1">
    <citation type="journal article" date="2018" name="Front. Plant Sci.">
        <title>Red Clover (Trifolium pratense) and Zigzag Clover (T. medium) - A Picture of Genomic Similarities and Differences.</title>
        <authorList>
            <person name="Dluhosova J."/>
            <person name="Istvanek J."/>
            <person name="Nedelnik J."/>
            <person name="Repkova J."/>
        </authorList>
    </citation>
    <scope>NUCLEOTIDE SEQUENCE [LARGE SCALE GENOMIC DNA]</scope>
    <source>
        <strain evidence="3">cv. 10/8</strain>
        <tissue evidence="2">Leaf</tissue>
    </source>
</reference>
<protein>
    <submittedName>
        <fullName evidence="2">Uncharacterized protein</fullName>
    </submittedName>
</protein>
<feature type="region of interest" description="Disordered" evidence="1">
    <location>
        <begin position="62"/>
        <end position="83"/>
    </location>
</feature>
<proteinExistence type="predicted"/>
<feature type="compositionally biased region" description="Low complexity" evidence="1">
    <location>
        <begin position="1"/>
        <end position="13"/>
    </location>
</feature>
<organism evidence="2 3">
    <name type="scientific">Trifolium medium</name>
    <dbReference type="NCBI Taxonomy" id="97028"/>
    <lineage>
        <taxon>Eukaryota</taxon>
        <taxon>Viridiplantae</taxon>
        <taxon>Streptophyta</taxon>
        <taxon>Embryophyta</taxon>
        <taxon>Tracheophyta</taxon>
        <taxon>Spermatophyta</taxon>
        <taxon>Magnoliopsida</taxon>
        <taxon>eudicotyledons</taxon>
        <taxon>Gunneridae</taxon>
        <taxon>Pentapetalae</taxon>
        <taxon>rosids</taxon>
        <taxon>fabids</taxon>
        <taxon>Fabales</taxon>
        <taxon>Fabaceae</taxon>
        <taxon>Papilionoideae</taxon>
        <taxon>50 kb inversion clade</taxon>
        <taxon>NPAAA clade</taxon>
        <taxon>Hologalegina</taxon>
        <taxon>IRL clade</taxon>
        <taxon>Trifolieae</taxon>
        <taxon>Trifolium</taxon>
    </lineage>
</organism>
<comment type="caution">
    <text evidence="2">The sequence shown here is derived from an EMBL/GenBank/DDBJ whole genome shotgun (WGS) entry which is preliminary data.</text>
</comment>
<accession>A0A392RRU0</accession>
<sequence>MTATKPATTSAATNGQYTVPQPPEVVIKHRNNSEIFPEQAALSHKLPEQSHHVPEPVAVIKSTRGNTPNADRPQLQVEEVVTF</sequence>
<evidence type="ECO:0000256" key="1">
    <source>
        <dbReference type="SAM" id="MobiDB-lite"/>
    </source>
</evidence>
<dbReference type="Proteomes" id="UP000265520">
    <property type="component" value="Unassembled WGS sequence"/>
</dbReference>
<feature type="non-terminal residue" evidence="2">
    <location>
        <position position="83"/>
    </location>
</feature>